<evidence type="ECO:0000259" key="4">
    <source>
        <dbReference type="Pfam" id="PF13600"/>
    </source>
</evidence>
<dbReference type="InterPro" id="IPR025554">
    <property type="entry name" value="DUF4140"/>
</dbReference>
<name>A0A8J6U2U8_9FLAO</name>
<organism evidence="5 6">
    <name type="scientific">Taishania pollutisoli</name>
    <dbReference type="NCBI Taxonomy" id="2766479"/>
    <lineage>
        <taxon>Bacteria</taxon>
        <taxon>Pseudomonadati</taxon>
        <taxon>Bacteroidota</taxon>
        <taxon>Flavobacteriia</taxon>
        <taxon>Flavobacteriales</taxon>
        <taxon>Crocinitomicaceae</taxon>
        <taxon>Taishania</taxon>
    </lineage>
</organism>
<feature type="chain" id="PRO_5035315117" evidence="2">
    <location>
        <begin position="20"/>
        <end position="563"/>
    </location>
</feature>
<feature type="domain" description="DUF4140" evidence="4">
    <location>
        <begin position="32"/>
        <end position="139"/>
    </location>
</feature>
<keyword evidence="1" id="KW-0175">Coiled coil</keyword>
<dbReference type="NCBIfam" id="TIGR02231">
    <property type="entry name" value="mucoidy inhibitor MuiA family protein"/>
    <property type="match status" value="1"/>
</dbReference>
<sequence length="563" mass="63296">MKKLVAIICLLGTSFFSNALEEEIVKSTISNVTVYSQGAQIFRKASFNVKTGVSQIILENVSSYLDAKSIQVKATGGIIILDTKFSMYYPKPEEISLEGLPLKVRQDIQRLEDSLEWINFDLQTLQNEIDVLNATKSILANNGAVRGQGKVNDSIALLKETIDYYTIKMNELNVKLGNLNRKKATKTKERDAMSGRLTKLRNYQSSNNLTPANAGPIPRIIITVQATTPVSGKLDVSYLVSQAGWIPLYDLRSEIATGQVNLNYKAQVFQSTGEKWDNVRLTISTNNPYQNKTKPTLHPWYVNYASYQQGYAAPSTTNNMSTGIMYKEKAASEDRKKTEAYSTADYESSATTADQFVTMVNQTISAEFIIDLPYTIESNNEQHMVLISNKDLKANYKYFTVPKADKSAYLVAQISKLEELQLVPAKASIFFDGSYIGETYLDPTSLDDTLNLSLGKDPNIIVKRTYLKNDTKEKIVGNYIEKTYTYLIEVKNQKATNIDIIIQDQIPVAYDGDIEITLLESAKAKYNSVTGLLEWDSKLKPKQSELIQFSYKVKYNKDKQLNL</sequence>
<dbReference type="Pfam" id="PF13598">
    <property type="entry name" value="DUF4139"/>
    <property type="match status" value="1"/>
</dbReference>
<feature type="coiled-coil region" evidence="1">
    <location>
        <begin position="108"/>
        <end position="142"/>
    </location>
</feature>
<evidence type="ECO:0000256" key="1">
    <source>
        <dbReference type="SAM" id="Coils"/>
    </source>
</evidence>
<keyword evidence="6" id="KW-1185">Reference proteome</keyword>
<dbReference type="InterPro" id="IPR037291">
    <property type="entry name" value="DUF4139"/>
</dbReference>
<evidence type="ECO:0000313" key="6">
    <source>
        <dbReference type="Proteomes" id="UP000652681"/>
    </source>
</evidence>
<evidence type="ECO:0000313" key="5">
    <source>
        <dbReference type="EMBL" id="MBC9813765.1"/>
    </source>
</evidence>
<evidence type="ECO:0000259" key="3">
    <source>
        <dbReference type="Pfam" id="PF13598"/>
    </source>
</evidence>
<feature type="domain" description="DUF4139" evidence="3">
    <location>
        <begin position="234"/>
        <end position="557"/>
    </location>
</feature>
<comment type="caution">
    <text evidence="5">The sequence shown here is derived from an EMBL/GenBank/DDBJ whole genome shotgun (WGS) entry which is preliminary data.</text>
</comment>
<dbReference type="PANTHER" id="PTHR31005">
    <property type="entry name" value="DUF4139 DOMAIN-CONTAINING PROTEIN"/>
    <property type="match status" value="1"/>
</dbReference>
<dbReference type="RefSeq" id="WP_216714747.1">
    <property type="nucleotide sequence ID" value="NZ_JACVEL010000015.1"/>
</dbReference>
<accession>A0A8J6U2U8</accession>
<dbReference type="InterPro" id="IPR011935">
    <property type="entry name" value="CHP02231"/>
</dbReference>
<gene>
    <name evidence="5" type="ORF">H9Y05_14920</name>
</gene>
<reference evidence="5" key="1">
    <citation type="submission" date="2020-09" db="EMBL/GenBank/DDBJ databases">
        <title>Taishania pollutisoli gen. nov., sp. nov., Isolated from Tetrabromobisphenol A-Contaminated Soil.</title>
        <authorList>
            <person name="Chen Q."/>
        </authorList>
    </citation>
    <scope>NUCLEOTIDE SEQUENCE</scope>
    <source>
        <strain evidence="5">CZZ-1</strain>
    </source>
</reference>
<evidence type="ECO:0000256" key="2">
    <source>
        <dbReference type="SAM" id="SignalP"/>
    </source>
</evidence>
<proteinExistence type="predicted"/>
<protein>
    <submittedName>
        <fullName evidence="5">DUF4139 domain-containing protein</fullName>
    </submittedName>
</protein>
<feature type="signal peptide" evidence="2">
    <location>
        <begin position="1"/>
        <end position="19"/>
    </location>
</feature>
<dbReference type="Proteomes" id="UP000652681">
    <property type="component" value="Unassembled WGS sequence"/>
</dbReference>
<dbReference type="PANTHER" id="PTHR31005:SF8">
    <property type="entry name" value="DUF4139 DOMAIN-CONTAINING PROTEIN"/>
    <property type="match status" value="1"/>
</dbReference>
<dbReference type="AlphaFoldDB" id="A0A8J6U2U8"/>
<keyword evidence="2" id="KW-0732">Signal</keyword>
<dbReference type="EMBL" id="JACVEL010000015">
    <property type="protein sequence ID" value="MBC9813765.1"/>
    <property type="molecule type" value="Genomic_DNA"/>
</dbReference>
<dbReference type="Pfam" id="PF13600">
    <property type="entry name" value="DUF4140"/>
    <property type="match status" value="1"/>
</dbReference>